<sequence>MAGITSGYLCSIPIDYGWPFIFYFHGALAVLWCIFWQVFGTIRPEDHRFISKREKLHIIRTRLGMDSHQSGKKESPPYKEIAKSRPAWGYLLVATLHYFATTLLFSYFPLYLPAVFGLGITEIGLVSSVGHLARFISVILWGRVSNLLSIHTNVGPTVTRKIIQCSALVVLGFMEDVVVALCLLMVILMFQSCTMVSGFVIPLDIAPRYASFLNGVFLTATGIASVPGLIIASLMTSEGTLEQWRNLFLLVSTVYSVGGFSFLLLASADLQPWAIPKGSTAKEEREQPLTPDLMTRRMTVLSAGPPVSPAPHQHRYNFTLTVDANSGQAWYDEDNAKETDEESTTGIARNTTIQAYTTTAAVRLKSNDNALQNGRAQAPKNIRDNAHVNLGFQANTDLDCDEKH</sequence>
<keyword evidence="3 5" id="KW-1133">Transmembrane helix</keyword>
<dbReference type="GO" id="GO:0016020">
    <property type="term" value="C:membrane"/>
    <property type="evidence" value="ECO:0007669"/>
    <property type="project" value="UniProtKB-SubCell"/>
</dbReference>
<dbReference type="InterPro" id="IPR036259">
    <property type="entry name" value="MFS_trans_sf"/>
</dbReference>
<accession>A0ABD0JPI9</accession>
<dbReference type="AlphaFoldDB" id="A0ABD0JPI9"/>
<dbReference type="Pfam" id="PF07690">
    <property type="entry name" value="MFS_1"/>
    <property type="match status" value="1"/>
</dbReference>
<keyword evidence="2 5" id="KW-0812">Transmembrane</keyword>
<keyword evidence="4 5" id="KW-0472">Membrane</keyword>
<feature type="transmembrane region" description="Helical" evidence="5">
    <location>
        <begin position="210"/>
        <end position="235"/>
    </location>
</feature>
<evidence type="ECO:0000256" key="3">
    <source>
        <dbReference type="ARBA" id="ARBA00022989"/>
    </source>
</evidence>
<feature type="transmembrane region" description="Helical" evidence="5">
    <location>
        <begin position="114"/>
        <end position="141"/>
    </location>
</feature>
<dbReference type="InterPro" id="IPR050382">
    <property type="entry name" value="MFS_Na/Anion_cotransporter"/>
</dbReference>
<protein>
    <submittedName>
        <fullName evidence="6">Uncharacterized protein</fullName>
    </submittedName>
</protein>
<feature type="transmembrane region" description="Helical" evidence="5">
    <location>
        <begin position="247"/>
        <end position="266"/>
    </location>
</feature>
<name>A0ABD0JPI9_9CAEN</name>
<evidence type="ECO:0000256" key="1">
    <source>
        <dbReference type="ARBA" id="ARBA00004141"/>
    </source>
</evidence>
<evidence type="ECO:0000256" key="5">
    <source>
        <dbReference type="SAM" id="Phobius"/>
    </source>
</evidence>
<reference evidence="6 7" key="1">
    <citation type="journal article" date="2023" name="Sci. Data">
        <title>Genome assembly of the Korean intertidal mud-creeper Batillaria attramentaria.</title>
        <authorList>
            <person name="Patra A.K."/>
            <person name="Ho P.T."/>
            <person name="Jun S."/>
            <person name="Lee S.J."/>
            <person name="Kim Y."/>
            <person name="Won Y.J."/>
        </authorList>
    </citation>
    <scope>NUCLEOTIDE SEQUENCE [LARGE SCALE GENOMIC DNA]</scope>
    <source>
        <strain evidence="6">Wonlab-2016</strain>
    </source>
</reference>
<feature type="transmembrane region" description="Helical" evidence="5">
    <location>
        <begin position="162"/>
        <end position="190"/>
    </location>
</feature>
<dbReference type="Gene3D" id="1.20.1250.20">
    <property type="entry name" value="MFS general substrate transporter like domains"/>
    <property type="match status" value="1"/>
</dbReference>
<evidence type="ECO:0000313" key="7">
    <source>
        <dbReference type="Proteomes" id="UP001519460"/>
    </source>
</evidence>
<dbReference type="PANTHER" id="PTHR11662:SF399">
    <property type="entry name" value="FI19708P1-RELATED"/>
    <property type="match status" value="1"/>
</dbReference>
<comment type="caution">
    <text evidence="6">The sequence shown here is derived from an EMBL/GenBank/DDBJ whole genome shotgun (WGS) entry which is preliminary data.</text>
</comment>
<dbReference type="EMBL" id="JACVVK020000365">
    <property type="protein sequence ID" value="KAK7476789.1"/>
    <property type="molecule type" value="Genomic_DNA"/>
</dbReference>
<proteinExistence type="predicted"/>
<organism evidence="6 7">
    <name type="scientific">Batillaria attramentaria</name>
    <dbReference type="NCBI Taxonomy" id="370345"/>
    <lineage>
        <taxon>Eukaryota</taxon>
        <taxon>Metazoa</taxon>
        <taxon>Spiralia</taxon>
        <taxon>Lophotrochozoa</taxon>
        <taxon>Mollusca</taxon>
        <taxon>Gastropoda</taxon>
        <taxon>Caenogastropoda</taxon>
        <taxon>Sorbeoconcha</taxon>
        <taxon>Cerithioidea</taxon>
        <taxon>Batillariidae</taxon>
        <taxon>Batillaria</taxon>
    </lineage>
</organism>
<evidence type="ECO:0000256" key="4">
    <source>
        <dbReference type="ARBA" id="ARBA00023136"/>
    </source>
</evidence>
<gene>
    <name evidence="6" type="ORF">BaRGS_00031950</name>
</gene>
<dbReference type="Proteomes" id="UP001519460">
    <property type="component" value="Unassembled WGS sequence"/>
</dbReference>
<dbReference type="InterPro" id="IPR011701">
    <property type="entry name" value="MFS"/>
</dbReference>
<evidence type="ECO:0000313" key="6">
    <source>
        <dbReference type="EMBL" id="KAK7476789.1"/>
    </source>
</evidence>
<feature type="transmembrane region" description="Helical" evidence="5">
    <location>
        <begin position="87"/>
        <end position="108"/>
    </location>
</feature>
<dbReference type="SUPFAM" id="SSF103473">
    <property type="entry name" value="MFS general substrate transporter"/>
    <property type="match status" value="1"/>
</dbReference>
<keyword evidence="7" id="KW-1185">Reference proteome</keyword>
<comment type="subcellular location">
    <subcellularLocation>
        <location evidence="1">Membrane</location>
        <topology evidence="1">Multi-pass membrane protein</topology>
    </subcellularLocation>
</comment>
<evidence type="ECO:0000256" key="2">
    <source>
        <dbReference type="ARBA" id="ARBA00022692"/>
    </source>
</evidence>
<feature type="transmembrane region" description="Helical" evidence="5">
    <location>
        <begin position="20"/>
        <end position="42"/>
    </location>
</feature>
<dbReference type="PANTHER" id="PTHR11662">
    <property type="entry name" value="SOLUTE CARRIER FAMILY 17"/>
    <property type="match status" value="1"/>
</dbReference>